<keyword evidence="3" id="KW-1185">Reference proteome</keyword>
<feature type="transmembrane region" description="Helical" evidence="1">
    <location>
        <begin position="5"/>
        <end position="25"/>
    </location>
</feature>
<evidence type="ECO:0000313" key="3">
    <source>
        <dbReference type="Proteomes" id="UP001500945"/>
    </source>
</evidence>
<evidence type="ECO:0000256" key="1">
    <source>
        <dbReference type="SAM" id="Phobius"/>
    </source>
</evidence>
<protein>
    <recommendedName>
        <fullName evidence="4">Secreted protein</fullName>
    </recommendedName>
</protein>
<dbReference type="Proteomes" id="UP001500945">
    <property type="component" value="Unassembled WGS sequence"/>
</dbReference>
<dbReference type="RefSeq" id="WP_345207822.1">
    <property type="nucleotide sequence ID" value="NZ_BAABGM010000022.1"/>
</dbReference>
<sequence>MKKLVVEALVLAAVIALWVIIPTAMGGAPPAAYVLVLFAAGWVAIRLSVAWWVAHRRAGT</sequence>
<evidence type="ECO:0000313" key="2">
    <source>
        <dbReference type="EMBL" id="GAA4411368.1"/>
    </source>
</evidence>
<name>A0ABP8KPK1_9MICO</name>
<comment type="caution">
    <text evidence="2">The sequence shown here is derived from an EMBL/GenBank/DDBJ whole genome shotgun (WGS) entry which is preliminary data.</text>
</comment>
<reference evidence="3" key="1">
    <citation type="journal article" date="2019" name="Int. J. Syst. Evol. Microbiol.">
        <title>The Global Catalogue of Microorganisms (GCM) 10K type strain sequencing project: providing services to taxonomists for standard genome sequencing and annotation.</title>
        <authorList>
            <consortium name="The Broad Institute Genomics Platform"/>
            <consortium name="The Broad Institute Genome Sequencing Center for Infectious Disease"/>
            <person name="Wu L."/>
            <person name="Ma J."/>
        </authorList>
    </citation>
    <scope>NUCLEOTIDE SEQUENCE [LARGE SCALE GENOMIC DNA]</scope>
    <source>
        <strain evidence="3">JCM 17809</strain>
    </source>
</reference>
<organism evidence="2 3">
    <name type="scientific">Fodinibacter luteus</name>
    <dbReference type="NCBI Taxonomy" id="552064"/>
    <lineage>
        <taxon>Bacteria</taxon>
        <taxon>Bacillati</taxon>
        <taxon>Actinomycetota</taxon>
        <taxon>Actinomycetes</taxon>
        <taxon>Micrococcales</taxon>
        <taxon>Intrasporangiaceae</taxon>
        <taxon>Fodinibacter (ex Wang et al. 2009)</taxon>
    </lineage>
</organism>
<gene>
    <name evidence="2" type="ORF">GCM10023168_32160</name>
</gene>
<keyword evidence="1" id="KW-0812">Transmembrane</keyword>
<keyword evidence="1" id="KW-1133">Transmembrane helix</keyword>
<accession>A0ABP8KPK1</accession>
<dbReference type="EMBL" id="BAABGM010000022">
    <property type="protein sequence ID" value="GAA4411368.1"/>
    <property type="molecule type" value="Genomic_DNA"/>
</dbReference>
<keyword evidence="1" id="KW-0472">Membrane</keyword>
<evidence type="ECO:0008006" key="4">
    <source>
        <dbReference type="Google" id="ProtNLM"/>
    </source>
</evidence>
<feature type="transmembrane region" description="Helical" evidence="1">
    <location>
        <begin position="31"/>
        <end position="54"/>
    </location>
</feature>
<proteinExistence type="predicted"/>